<dbReference type="InterPro" id="IPR012914">
    <property type="entry name" value="PucR_dom"/>
</dbReference>
<feature type="domain" description="PucR C-terminal helix-turn-helix" evidence="2">
    <location>
        <begin position="467"/>
        <end position="525"/>
    </location>
</feature>
<dbReference type="InterPro" id="IPR051448">
    <property type="entry name" value="CdaR-like_regulators"/>
</dbReference>
<evidence type="ECO:0000313" key="3">
    <source>
        <dbReference type="EMBL" id="HIS97491.1"/>
    </source>
</evidence>
<reference evidence="3" key="2">
    <citation type="journal article" date="2021" name="PeerJ">
        <title>Extensive microbial diversity within the chicken gut microbiome revealed by metagenomics and culture.</title>
        <authorList>
            <person name="Gilroy R."/>
            <person name="Ravi A."/>
            <person name="Getino M."/>
            <person name="Pursley I."/>
            <person name="Horton D.L."/>
            <person name="Alikhan N.F."/>
            <person name="Baker D."/>
            <person name="Gharbi K."/>
            <person name="Hall N."/>
            <person name="Watson M."/>
            <person name="Adriaenssens E.M."/>
            <person name="Foster-Nyarko E."/>
            <person name="Jarju S."/>
            <person name="Secka A."/>
            <person name="Antonio M."/>
            <person name="Oren A."/>
            <person name="Chaudhuri R.R."/>
            <person name="La Ragione R."/>
            <person name="Hildebrand F."/>
            <person name="Pallen M.J."/>
        </authorList>
    </citation>
    <scope>NUCLEOTIDE SEQUENCE</scope>
    <source>
        <strain evidence="3">ChiHecec3B27-6122</strain>
    </source>
</reference>
<evidence type="ECO:0000259" key="1">
    <source>
        <dbReference type="Pfam" id="PF07905"/>
    </source>
</evidence>
<proteinExistence type="predicted"/>
<dbReference type="Pfam" id="PF13556">
    <property type="entry name" value="HTH_30"/>
    <property type="match status" value="1"/>
</dbReference>
<dbReference type="Proteomes" id="UP000886876">
    <property type="component" value="Unassembled WGS sequence"/>
</dbReference>
<gene>
    <name evidence="3" type="ORF">IAD42_05895</name>
</gene>
<reference evidence="3" key="1">
    <citation type="submission" date="2020-10" db="EMBL/GenBank/DDBJ databases">
        <authorList>
            <person name="Gilroy R."/>
        </authorList>
    </citation>
    <scope>NUCLEOTIDE SEQUENCE</scope>
    <source>
        <strain evidence="3">ChiHecec3B27-6122</strain>
    </source>
</reference>
<accession>A0A9D1G5D0</accession>
<evidence type="ECO:0000259" key="2">
    <source>
        <dbReference type="Pfam" id="PF13556"/>
    </source>
</evidence>
<dbReference type="Gene3D" id="1.10.10.2840">
    <property type="entry name" value="PucR C-terminal helix-turn-helix domain"/>
    <property type="match status" value="1"/>
</dbReference>
<dbReference type="EMBL" id="DVJS01000145">
    <property type="protein sequence ID" value="HIS97491.1"/>
    <property type="molecule type" value="Genomic_DNA"/>
</dbReference>
<dbReference type="InterPro" id="IPR025736">
    <property type="entry name" value="PucR_C-HTH_dom"/>
</dbReference>
<sequence length="533" mass="58916">MSVTVEDLLGLPSLRRAKVLGGHRGLSKIVSSISVLESTDPGVLVDEVFPQGEFFGSEIVITGFLNSVDNVPLQLANIRRLAEGGEVGLIVFYVGVYLPRIDQRLIDLANELDFVLISMPEGEATLRYGEVINDVMDCIYRDREQNSSIVLDILARVSALPKHLQTVNTALKMLSDRISASVLLCDSAFNILNLVAWPRGYDADIICGIKAMRSYPENGSSDACMFVPDSRIYRLSLGTDSGQHMELLLIKAGLPLDAATLGQVLDATRVCINIWGRKHGDIAIHELVRAILQDEPMKMRRLAEIFHVDVAAIHEMWIVQSGAEDAKAKLNDALPALRECFAGFTGSLIMDVYGGRLLIFMRTPISQQEAERLSASVIDTVTPQLNDSTLCRCSGLQSTADVRAAYLSCKESLADAMDIYPRRRMFTIGDLCFAKDCRTLIQGSEAALGDCLDPLSPVQKDNEELDLAETLAVFLLDADSSVTMTSELLYLHKNTVKYRIRRISNLLGHKPDKMPEMLELYKACAVRRLLLHK</sequence>
<protein>
    <submittedName>
        <fullName evidence="3">PucR family transcriptional regulator ligand-binding domain-containing protein</fullName>
    </submittedName>
</protein>
<dbReference type="PANTHER" id="PTHR33744">
    <property type="entry name" value="CARBOHYDRATE DIACID REGULATOR"/>
    <property type="match status" value="1"/>
</dbReference>
<dbReference type="Pfam" id="PF07905">
    <property type="entry name" value="PucR"/>
    <property type="match status" value="1"/>
</dbReference>
<comment type="caution">
    <text evidence="3">The sequence shown here is derived from an EMBL/GenBank/DDBJ whole genome shotgun (WGS) entry which is preliminary data.</text>
</comment>
<dbReference type="PANTHER" id="PTHR33744:SF16">
    <property type="entry name" value="CARBOHYDRATE DIACID REGULATOR"/>
    <property type="match status" value="1"/>
</dbReference>
<dbReference type="InterPro" id="IPR042070">
    <property type="entry name" value="PucR_C-HTH_sf"/>
</dbReference>
<feature type="domain" description="Purine catabolism PurC-like" evidence="1">
    <location>
        <begin position="7"/>
        <end position="139"/>
    </location>
</feature>
<evidence type="ECO:0000313" key="4">
    <source>
        <dbReference type="Proteomes" id="UP000886876"/>
    </source>
</evidence>
<name>A0A9D1G5D0_9FIRM</name>
<organism evidence="3 4">
    <name type="scientific">Candidatus Scatomorpha pullistercoris</name>
    <dbReference type="NCBI Taxonomy" id="2840929"/>
    <lineage>
        <taxon>Bacteria</taxon>
        <taxon>Bacillati</taxon>
        <taxon>Bacillota</taxon>
        <taxon>Clostridia</taxon>
        <taxon>Eubacteriales</taxon>
        <taxon>Candidatus Scatomorpha</taxon>
    </lineage>
</organism>
<dbReference type="AlphaFoldDB" id="A0A9D1G5D0"/>